<dbReference type="Proteomes" id="UP000295157">
    <property type="component" value="Unassembled WGS sequence"/>
</dbReference>
<dbReference type="RefSeq" id="WP_132338427.1">
    <property type="nucleotide sequence ID" value="NZ_SMJZ01000171.1"/>
</dbReference>
<reference evidence="2 3" key="1">
    <citation type="submission" date="2019-02" db="EMBL/GenBank/DDBJ databases">
        <title>Draft genome sequences of novel Actinobacteria.</title>
        <authorList>
            <person name="Sahin N."/>
            <person name="Ay H."/>
            <person name="Saygin H."/>
        </authorList>
    </citation>
    <scope>NUCLEOTIDE SEQUENCE [LARGE SCALE GENOMIC DNA]</scope>
    <source>
        <strain evidence="2 3">KC201</strain>
    </source>
</reference>
<gene>
    <name evidence="2" type="ORF">E1267_33090</name>
</gene>
<evidence type="ECO:0000313" key="2">
    <source>
        <dbReference type="EMBL" id="TDC01011.1"/>
    </source>
</evidence>
<dbReference type="OrthoDB" id="3535849at2"/>
<evidence type="ECO:0000313" key="3">
    <source>
        <dbReference type="Proteomes" id="UP000295157"/>
    </source>
</evidence>
<name>A0A4R4MXK2_9ACTN</name>
<dbReference type="EMBL" id="SMJZ01000171">
    <property type="protein sequence ID" value="TDC01011.1"/>
    <property type="molecule type" value="Genomic_DNA"/>
</dbReference>
<sequence>MTGMEMDRGGTGQDASLVSTHAEEHHAALNPLAQRGDGTSSFGDDGTFGLFIAAYAESRDVSTAVHRGLSTVMQDTGTGMHLAVRNTNDAEAANAEAFRDPGAAWA</sequence>
<accession>A0A4R4MXK2</accession>
<dbReference type="AlphaFoldDB" id="A0A4R4MXK2"/>
<comment type="caution">
    <text evidence="2">The sequence shown here is derived from an EMBL/GenBank/DDBJ whole genome shotgun (WGS) entry which is preliminary data.</text>
</comment>
<organism evidence="2 3">
    <name type="scientific">Nonomuraea longispora</name>
    <dbReference type="NCBI Taxonomy" id="1848320"/>
    <lineage>
        <taxon>Bacteria</taxon>
        <taxon>Bacillati</taxon>
        <taxon>Actinomycetota</taxon>
        <taxon>Actinomycetes</taxon>
        <taxon>Streptosporangiales</taxon>
        <taxon>Streptosporangiaceae</taxon>
        <taxon>Nonomuraea</taxon>
    </lineage>
</organism>
<evidence type="ECO:0000256" key="1">
    <source>
        <dbReference type="SAM" id="MobiDB-lite"/>
    </source>
</evidence>
<feature type="region of interest" description="Disordered" evidence="1">
    <location>
        <begin position="1"/>
        <end position="40"/>
    </location>
</feature>
<protein>
    <submittedName>
        <fullName evidence="2">Uncharacterized protein</fullName>
    </submittedName>
</protein>
<proteinExistence type="predicted"/>
<keyword evidence="3" id="KW-1185">Reference proteome</keyword>